<protein>
    <submittedName>
        <fullName evidence="2">HDOD domain-containing protein</fullName>
    </submittedName>
</protein>
<keyword evidence="3" id="KW-1185">Reference proteome</keyword>
<dbReference type="InterPro" id="IPR052340">
    <property type="entry name" value="RNase_Y/CdgJ"/>
</dbReference>
<feature type="domain" description="HDOD" evidence="1">
    <location>
        <begin position="23"/>
        <end position="213"/>
    </location>
</feature>
<dbReference type="Pfam" id="PF08668">
    <property type="entry name" value="HDOD"/>
    <property type="match status" value="1"/>
</dbReference>
<reference evidence="2 3" key="1">
    <citation type="submission" date="2023-10" db="EMBL/GenBank/DDBJ databases">
        <title>Two novel species belonging to the OM43/NOR5 clade.</title>
        <authorList>
            <person name="Park M."/>
        </authorList>
    </citation>
    <scope>NUCLEOTIDE SEQUENCE [LARGE SCALE GENOMIC DNA]</scope>
    <source>
        <strain evidence="2 3">IMCC45268</strain>
    </source>
</reference>
<name>A0ABZ0IH13_9GAMM</name>
<dbReference type="Gene3D" id="1.10.3210.10">
    <property type="entry name" value="Hypothetical protein af1432"/>
    <property type="match status" value="1"/>
</dbReference>
<dbReference type="PANTHER" id="PTHR33525">
    <property type="match status" value="1"/>
</dbReference>
<accession>A0ABZ0IH13</accession>
<dbReference type="PANTHER" id="PTHR33525:SF3">
    <property type="entry name" value="RIBONUCLEASE Y"/>
    <property type="match status" value="1"/>
</dbReference>
<dbReference type="Proteomes" id="UP001626549">
    <property type="component" value="Chromosome"/>
</dbReference>
<evidence type="ECO:0000313" key="2">
    <source>
        <dbReference type="EMBL" id="WOJ98129.1"/>
    </source>
</evidence>
<sequence length="280" mass="30540">MSNPAFEFVRQLGTELAAGEFDLPPFPDTAMRVQRCVSDPESDINALGIIIAGEPALAARLMRMANSAMMRRGPMEVTDINTAISRVGMDMVQNAAVSFAAREAFSFPAGSPFIKDLNELRQHSVKVASLCYVLGKYSKFAGKPDEAMLAGLLHAVGKFYILTKAADHPELFSDREALDTLMSQWHTGVARAIIESWNFPESIAIGVDEQELKERDRISSADVSDVLFIANILSRAGVNVASELGDLDALARLRMDSESLVQVLEENEEEIQSMVDALSG</sequence>
<dbReference type="SUPFAM" id="SSF109604">
    <property type="entry name" value="HD-domain/PDEase-like"/>
    <property type="match status" value="1"/>
</dbReference>
<gene>
    <name evidence="2" type="ORF">R0137_06015</name>
</gene>
<dbReference type="RefSeq" id="WP_407329335.1">
    <property type="nucleotide sequence ID" value="NZ_CP136865.1"/>
</dbReference>
<evidence type="ECO:0000259" key="1">
    <source>
        <dbReference type="PROSITE" id="PS51833"/>
    </source>
</evidence>
<evidence type="ECO:0000313" key="3">
    <source>
        <dbReference type="Proteomes" id="UP001626549"/>
    </source>
</evidence>
<dbReference type="EMBL" id="CP136865">
    <property type="protein sequence ID" value="WOJ98129.1"/>
    <property type="molecule type" value="Genomic_DNA"/>
</dbReference>
<organism evidence="2 3">
    <name type="scientific">Congregibacter brevis</name>
    <dbReference type="NCBI Taxonomy" id="3081201"/>
    <lineage>
        <taxon>Bacteria</taxon>
        <taxon>Pseudomonadati</taxon>
        <taxon>Pseudomonadota</taxon>
        <taxon>Gammaproteobacteria</taxon>
        <taxon>Cellvibrionales</taxon>
        <taxon>Halieaceae</taxon>
        <taxon>Congregibacter</taxon>
    </lineage>
</organism>
<proteinExistence type="predicted"/>
<dbReference type="InterPro" id="IPR013976">
    <property type="entry name" value="HDOD"/>
</dbReference>
<dbReference type="PROSITE" id="PS51833">
    <property type="entry name" value="HDOD"/>
    <property type="match status" value="1"/>
</dbReference>